<dbReference type="OrthoDB" id="1632179at2"/>
<evidence type="ECO:0000313" key="4">
    <source>
        <dbReference type="Proteomes" id="UP000092574"/>
    </source>
</evidence>
<proteinExistence type="predicted"/>
<dbReference type="Proteomes" id="UP000092574">
    <property type="component" value="Chromosome"/>
</dbReference>
<evidence type="ECO:0000259" key="2">
    <source>
        <dbReference type="Pfam" id="PF11775"/>
    </source>
</evidence>
<gene>
    <name evidence="3" type="ORF">A4V09_15420</name>
</gene>
<dbReference type="SUPFAM" id="SSF53300">
    <property type="entry name" value="vWA-like"/>
    <property type="match status" value="1"/>
</dbReference>
<dbReference type="RefSeq" id="WP_065543170.1">
    <property type="nucleotide sequence ID" value="NZ_CP015405.2"/>
</dbReference>
<keyword evidence="4" id="KW-1185">Reference proteome</keyword>
<feature type="coiled-coil region" evidence="1">
    <location>
        <begin position="225"/>
        <end position="255"/>
    </location>
</feature>
<dbReference type="PANTHER" id="PTHR41248">
    <property type="entry name" value="NORD PROTEIN"/>
    <property type="match status" value="1"/>
</dbReference>
<dbReference type="InterPro" id="IPR051928">
    <property type="entry name" value="NorD/CobT"/>
</dbReference>
<sequence length="593" mass="69536">MREEFELELENRIRNLMWTVSGDYTLDVKPDLESFRRSRYIALYDGIKQGAFARYFDREELSLYLVKKIYLHAQEGELISLAQLCIEWAVCDRIMEEREGVGEIRTKAFEDTLEMDFSQLVGYEAGRLKISLFKEALNGEEPATNRLRGFMEKVYELKNAVDTMEVIRTVDFLYNEIVDPQFVKQHGSLERVLAVTLEELTEFSWKDYLEEEALEETFSAYLDKVTESMTNLDMMEQAKQQEQEEDREEENTNKKKVLLVDEKALERMYSYVQRNYGKSYLTEPEEKRLNYLLCRGIHADCSLYFTEGVLKNPVLRNYQYEYAKKQKDKNLYAYHNNHRMVKNNIWTLTDMLKKAFTMRDETDDALSDRGKIIPSRLWRIGRTQDAKFFVRELKQDNSDFVVDVLIDASGSQRSRQGQVAMQAYILSEALSNVNIPHRVMSFCTFWDYTIMQRFRSYEDDRSANSNIFEYITSSNNRDGLALKAAGHELLNRDEEHKVLIVLSDGRPYDVILNRPNARNPQPYQGKYAISDTAFEVRRLRNQGVCVLGVFAGEEKDLPAEKKIFGKDFAYIHNVNGFSKVVGRYLIRQLEKEE</sequence>
<dbReference type="AlphaFoldDB" id="A0A1C7IDU2"/>
<dbReference type="KEGG" id="byl:A4V09_15420"/>
<reference evidence="3" key="1">
    <citation type="submission" date="2017-04" db="EMBL/GenBank/DDBJ databases">
        <title>Complete Genome Sequences of Twelve Strains of a Stable Defined Moderately Diverse Mouse Microbiota 2 (sDMDMm2).</title>
        <authorList>
            <person name="Uchimura Y."/>
            <person name="Wyss M."/>
            <person name="Brugiroux S."/>
            <person name="Limenitakis J.P."/>
            <person name="Stecher B."/>
            <person name="McCoy K.D."/>
            <person name="Macpherson A.J."/>
        </authorList>
    </citation>
    <scope>NUCLEOTIDE SEQUENCE</scope>
    <source>
        <strain evidence="3">YL58</strain>
    </source>
</reference>
<evidence type="ECO:0000313" key="3">
    <source>
        <dbReference type="EMBL" id="ANU77023.1"/>
    </source>
</evidence>
<keyword evidence="1" id="KW-0175">Coiled coil</keyword>
<accession>A0A1C7IDU2</accession>
<organism evidence="3 4">
    <name type="scientific">Blautia pseudococcoides</name>
    <dbReference type="NCBI Taxonomy" id="1796616"/>
    <lineage>
        <taxon>Bacteria</taxon>
        <taxon>Bacillati</taxon>
        <taxon>Bacillota</taxon>
        <taxon>Clostridia</taxon>
        <taxon>Lachnospirales</taxon>
        <taxon>Lachnospiraceae</taxon>
        <taxon>Blautia</taxon>
    </lineage>
</organism>
<dbReference type="InterPro" id="IPR025861">
    <property type="entry name" value="CobT_VWA_dom"/>
</dbReference>
<evidence type="ECO:0000256" key="1">
    <source>
        <dbReference type="SAM" id="Coils"/>
    </source>
</evidence>
<protein>
    <submittedName>
        <fullName evidence="3">Nitric oxide reductase activation protein</fullName>
    </submittedName>
</protein>
<dbReference type="Gene3D" id="3.40.50.410">
    <property type="entry name" value="von Willebrand factor, type A domain"/>
    <property type="match status" value="1"/>
</dbReference>
<dbReference type="PANTHER" id="PTHR41248:SF1">
    <property type="entry name" value="NORD PROTEIN"/>
    <property type="match status" value="1"/>
</dbReference>
<dbReference type="Pfam" id="PF11775">
    <property type="entry name" value="CobT_C"/>
    <property type="match status" value="1"/>
</dbReference>
<dbReference type="STRING" id="1796616.A4V09_15420"/>
<feature type="domain" description="Cobalamin biosynthesis protein CobT VWA" evidence="2">
    <location>
        <begin position="389"/>
        <end position="447"/>
    </location>
</feature>
<dbReference type="EMBL" id="CP015405">
    <property type="protein sequence ID" value="ANU77023.1"/>
    <property type="molecule type" value="Genomic_DNA"/>
</dbReference>
<dbReference type="InterPro" id="IPR036465">
    <property type="entry name" value="vWFA_dom_sf"/>
</dbReference>
<name>A0A1C7IDU2_9FIRM</name>